<keyword evidence="3 5" id="KW-1133">Transmembrane helix</keyword>
<comment type="subcellular location">
    <subcellularLocation>
        <location evidence="1">Membrane</location>
        <topology evidence="1">Multi-pass membrane protein</topology>
    </subcellularLocation>
</comment>
<evidence type="ECO:0000256" key="3">
    <source>
        <dbReference type="ARBA" id="ARBA00022989"/>
    </source>
</evidence>
<dbReference type="PANTHER" id="PTHR33507:SF3">
    <property type="entry name" value="INNER MEMBRANE PROTEIN YBBJ"/>
    <property type="match status" value="1"/>
</dbReference>
<evidence type="ECO:0000256" key="2">
    <source>
        <dbReference type="ARBA" id="ARBA00022692"/>
    </source>
</evidence>
<dbReference type="Gene3D" id="2.40.50.140">
    <property type="entry name" value="Nucleic acid-binding proteins"/>
    <property type="match status" value="1"/>
</dbReference>
<proteinExistence type="predicted"/>
<evidence type="ECO:0000313" key="9">
    <source>
        <dbReference type="Proteomes" id="UP000199221"/>
    </source>
</evidence>
<dbReference type="PANTHER" id="PTHR33507">
    <property type="entry name" value="INNER MEMBRANE PROTEIN YBBJ"/>
    <property type="match status" value="1"/>
</dbReference>
<dbReference type="EMBL" id="JAZDQQ010000019">
    <property type="protein sequence ID" value="MEE1882529.1"/>
    <property type="molecule type" value="Genomic_DNA"/>
</dbReference>
<dbReference type="InterPro" id="IPR002810">
    <property type="entry name" value="NfeD-like_C"/>
</dbReference>
<protein>
    <submittedName>
        <fullName evidence="7">NfeD family protein</fullName>
    </submittedName>
</protein>
<feature type="transmembrane region" description="Helical" evidence="5">
    <location>
        <begin position="53"/>
        <end position="71"/>
    </location>
</feature>
<dbReference type="EMBL" id="FOEQ01000012">
    <property type="protein sequence ID" value="SER78202.1"/>
    <property type="molecule type" value="Genomic_DNA"/>
</dbReference>
<evidence type="ECO:0000313" key="10">
    <source>
        <dbReference type="Proteomes" id="UP001329505"/>
    </source>
</evidence>
<evidence type="ECO:0000259" key="6">
    <source>
        <dbReference type="Pfam" id="PF01957"/>
    </source>
</evidence>
<organism evidence="8 9">
    <name type="scientific">Pseudomonas soli</name>
    <dbReference type="NCBI Taxonomy" id="1306993"/>
    <lineage>
        <taxon>Bacteria</taxon>
        <taxon>Pseudomonadati</taxon>
        <taxon>Pseudomonadota</taxon>
        <taxon>Gammaproteobacteria</taxon>
        <taxon>Pseudomonadales</taxon>
        <taxon>Pseudomonadaceae</taxon>
        <taxon>Pseudomonas</taxon>
    </lineage>
</organism>
<sequence>MEMQWWIWLVFGVALILLELVLPTFFILWFGIGAVLVSLVSLLAPSLQLDMQGLLWVVFSSITTVLWFKVFRRKKPDVRWTADSVIGEVGLLTANVSQFQKGRVRFQKPILGNEEWTCVADSDIPAGERVRLAAIEGNTARVTRA</sequence>
<dbReference type="Proteomes" id="UP000199221">
    <property type="component" value="Unassembled WGS sequence"/>
</dbReference>
<dbReference type="GO" id="GO:0005886">
    <property type="term" value="C:plasma membrane"/>
    <property type="evidence" value="ECO:0007669"/>
    <property type="project" value="TreeGrafter"/>
</dbReference>
<evidence type="ECO:0000313" key="8">
    <source>
        <dbReference type="EMBL" id="SER78202.1"/>
    </source>
</evidence>
<dbReference type="Pfam" id="PF01957">
    <property type="entry name" value="NfeD"/>
    <property type="match status" value="1"/>
</dbReference>
<evidence type="ECO:0000256" key="4">
    <source>
        <dbReference type="ARBA" id="ARBA00023136"/>
    </source>
</evidence>
<evidence type="ECO:0000313" key="7">
    <source>
        <dbReference type="EMBL" id="MEE1882529.1"/>
    </source>
</evidence>
<dbReference type="InterPro" id="IPR012340">
    <property type="entry name" value="NA-bd_OB-fold"/>
</dbReference>
<keyword evidence="4 5" id="KW-0472">Membrane</keyword>
<feature type="transmembrane region" description="Helical" evidence="5">
    <location>
        <begin position="6"/>
        <end position="22"/>
    </location>
</feature>
<dbReference type="AlphaFoldDB" id="A0A1H9RZJ4"/>
<dbReference type="RefSeq" id="WP_088852331.1">
    <property type="nucleotide sequence ID" value="NZ_CP128543.1"/>
</dbReference>
<evidence type="ECO:0000256" key="5">
    <source>
        <dbReference type="SAM" id="Phobius"/>
    </source>
</evidence>
<dbReference type="Proteomes" id="UP001329505">
    <property type="component" value="Unassembled WGS sequence"/>
</dbReference>
<gene>
    <name evidence="8" type="ORF">SAMN05216230_11267</name>
    <name evidence="7" type="ORF">V0R55_20375</name>
</gene>
<accession>A0A1H9RZJ4</accession>
<reference evidence="8 9" key="1">
    <citation type="submission" date="2016-10" db="EMBL/GenBank/DDBJ databases">
        <authorList>
            <person name="de Groot N.N."/>
        </authorList>
    </citation>
    <scope>NUCLEOTIDE SEQUENCE [LARGE SCALE GENOMIC DNA]</scope>
    <source>
        <strain evidence="8 9">LMG 27941</strain>
    </source>
</reference>
<keyword evidence="2 5" id="KW-0812">Transmembrane</keyword>
<reference evidence="7 10" key="2">
    <citation type="submission" date="2024-01" db="EMBL/GenBank/DDBJ databases">
        <title>Unpublished Manusciprt.</title>
        <authorList>
            <person name="Duman M."/>
            <person name="Valdes E.G."/>
            <person name="Ajmi N."/>
            <person name="Altun S."/>
            <person name="Saticioglu I.B."/>
        </authorList>
    </citation>
    <scope>NUCLEOTIDE SEQUENCE [LARGE SCALE GENOMIC DNA]</scope>
    <source>
        <strain evidence="7 10">139P</strain>
    </source>
</reference>
<feature type="domain" description="NfeD-like C-terminal" evidence="6">
    <location>
        <begin position="82"/>
        <end position="144"/>
    </location>
</feature>
<name>A0A1H9RZJ4_9PSED</name>
<dbReference type="GeneID" id="93679949"/>
<keyword evidence="10" id="KW-1185">Reference proteome</keyword>
<dbReference type="InterPro" id="IPR052165">
    <property type="entry name" value="Membrane_assoc_protease"/>
</dbReference>
<evidence type="ECO:0000256" key="1">
    <source>
        <dbReference type="ARBA" id="ARBA00004141"/>
    </source>
</evidence>